<accession>A0ABD1WFN4</accession>
<sequence>MILKFKLNPTPPLPPSAHPTLNWAGSALVLWAAPYALIFSRPATQSPFSLAPSPRPNLFSPWGLTGLTHLGLSPHNAMSFSPSSATPLTFATVIFDLNIGALSGLRPDGVLVNMTSLGEYTTWVAPGRDSSVN</sequence>
<keyword evidence="2" id="KW-1185">Reference proteome</keyword>
<evidence type="ECO:0000313" key="2">
    <source>
        <dbReference type="Proteomes" id="UP001604277"/>
    </source>
</evidence>
<name>A0ABD1WFN4_9LAMI</name>
<dbReference type="Proteomes" id="UP001604277">
    <property type="component" value="Unassembled WGS sequence"/>
</dbReference>
<organism evidence="1 2">
    <name type="scientific">Forsythia ovata</name>
    <dbReference type="NCBI Taxonomy" id="205694"/>
    <lineage>
        <taxon>Eukaryota</taxon>
        <taxon>Viridiplantae</taxon>
        <taxon>Streptophyta</taxon>
        <taxon>Embryophyta</taxon>
        <taxon>Tracheophyta</taxon>
        <taxon>Spermatophyta</taxon>
        <taxon>Magnoliopsida</taxon>
        <taxon>eudicotyledons</taxon>
        <taxon>Gunneridae</taxon>
        <taxon>Pentapetalae</taxon>
        <taxon>asterids</taxon>
        <taxon>lamiids</taxon>
        <taxon>Lamiales</taxon>
        <taxon>Oleaceae</taxon>
        <taxon>Forsythieae</taxon>
        <taxon>Forsythia</taxon>
    </lineage>
</organism>
<dbReference type="EMBL" id="JBFOLJ010000003">
    <property type="protein sequence ID" value="KAL2548489.1"/>
    <property type="molecule type" value="Genomic_DNA"/>
</dbReference>
<dbReference type="AlphaFoldDB" id="A0ABD1WFN4"/>
<protein>
    <submittedName>
        <fullName evidence="1">Uncharacterized protein</fullName>
    </submittedName>
</protein>
<evidence type="ECO:0000313" key="1">
    <source>
        <dbReference type="EMBL" id="KAL2548489.1"/>
    </source>
</evidence>
<proteinExistence type="predicted"/>
<comment type="caution">
    <text evidence="1">The sequence shown here is derived from an EMBL/GenBank/DDBJ whole genome shotgun (WGS) entry which is preliminary data.</text>
</comment>
<gene>
    <name evidence="1" type="ORF">Fot_10019</name>
</gene>
<reference evidence="2" key="1">
    <citation type="submission" date="2024-07" db="EMBL/GenBank/DDBJ databases">
        <title>Two chromosome-level genome assemblies of Korean endemic species Abeliophyllum distichum and Forsythia ovata (Oleaceae).</title>
        <authorList>
            <person name="Jang H."/>
        </authorList>
    </citation>
    <scope>NUCLEOTIDE SEQUENCE [LARGE SCALE GENOMIC DNA]</scope>
</reference>